<proteinExistence type="predicted"/>
<evidence type="ECO:0000259" key="1">
    <source>
        <dbReference type="Pfam" id="PF14111"/>
    </source>
</evidence>
<dbReference type="Pfam" id="PF14111">
    <property type="entry name" value="DUF4283"/>
    <property type="match status" value="1"/>
</dbReference>
<dbReference type="InterPro" id="IPR025836">
    <property type="entry name" value="Zn_knuckle_CX2CX4HX4C"/>
</dbReference>
<reference evidence="4" key="1">
    <citation type="journal article" date="2019" name="Gigascience">
        <title>De novo genome assembly of the endangered Acer yangbiense, a plant species with extremely small populations endemic to Yunnan Province, China.</title>
        <authorList>
            <person name="Yang J."/>
            <person name="Wariss H.M."/>
            <person name="Tao L."/>
            <person name="Zhang R."/>
            <person name="Yun Q."/>
            <person name="Hollingsworth P."/>
            <person name="Dao Z."/>
            <person name="Luo G."/>
            <person name="Guo H."/>
            <person name="Ma Y."/>
            <person name="Sun W."/>
        </authorList>
    </citation>
    <scope>NUCLEOTIDE SEQUENCE [LARGE SCALE GENOMIC DNA]</scope>
    <source>
        <strain evidence="4">cv. Malutang</strain>
    </source>
</reference>
<dbReference type="PANTHER" id="PTHR31286:SF167">
    <property type="entry name" value="OS09G0268800 PROTEIN"/>
    <property type="match status" value="1"/>
</dbReference>
<organism evidence="3 4">
    <name type="scientific">Acer yangbiense</name>
    <dbReference type="NCBI Taxonomy" id="1000413"/>
    <lineage>
        <taxon>Eukaryota</taxon>
        <taxon>Viridiplantae</taxon>
        <taxon>Streptophyta</taxon>
        <taxon>Embryophyta</taxon>
        <taxon>Tracheophyta</taxon>
        <taxon>Spermatophyta</taxon>
        <taxon>Magnoliopsida</taxon>
        <taxon>eudicotyledons</taxon>
        <taxon>Gunneridae</taxon>
        <taxon>Pentapetalae</taxon>
        <taxon>rosids</taxon>
        <taxon>malvids</taxon>
        <taxon>Sapindales</taxon>
        <taxon>Sapindaceae</taxon>
        <taxon>Hippocastanoideae</taxon>
        <taxon>Acereae</taxon>
        <taxon>Acer</taxon>
    </lineage>
</organism>
<feature type="domain" description="DUF4283" evidence="1">
    <location>
        <begin position="35"/>
        <end position="110"/>
    </location>
</feature>
<evidence type="ECO:0000313" key="3">
    <source>
        <dbReference type="EMBL" id="TXG58564.1"/>
    </source>
</evidence>
<dbReference type="PANTHER" id="PTHR31286">
    <property type="entry name" value="GLYCINE-RICH CELL WALL STRUCTURAL PROTEIN 1.8-LIKE"/>
    <property type="match status" value="1"/>
</dbReference>
<protein>
    <recommendedName>
        <fullName evidence="5">CCHC-type domain-containing protein</fullName>
    </recommendedName>
</protein>
<name>A0A5C7HP11_9ROSI</name>
<dbReference type="EMBL" id="VAHF01000007">
    <property type="protein sequence ID" value="TXG58564.1"/>
    <property type="molecule type" value="Genomic_DNA"/>
</dbReference>
<feature type="domain" description="Zinc knuckle CX2CX4HX4C" evidence="2">
    <location>
        <begin position="176"/>
        <end position="224"/>
    </location>
</feature>
<evidence type="ECO:0008006" key="5">
    <source>
        <dbReference type="Google" id="ProtNLM"/>
    </source>
</evidence>
<dbReference type="AlphaFoldDB" id="A0A5C7HP11"/>
<evidence type="ECO:0000313" key="4">
    <source>
        <dbReference type="Proteomes" id="UP000323000"/>
    </source>
</evidence>
<evidence type="ECO:0000259" key="2">
    <source>
        <dbReference type="Pfam" id="PF14392"/>
    </source>
</evidence>
<gene>
    <name evidence="3" type="ORF">EZV62_016393</name>
</gene>
<keyword evidence="4" id="KW-1185">Reference proteome</keyword>
<dbReference type="Pfam" id="PF14392">
    <property type="entry name" value="zf-CCHC_4"/>
    <property type="match status" value="1"/>
</dbReference>
<accession>A0A5C7HP11</accession>
<sequence>MDSVDITSLCASLTINSCDGPVQLLDGRLKEDAISRLSLCMVGRILTCKRVNREAFMQVIGKIWKVSKGVNIESVLGNTFAFHFGDESDLNRVLAGSPWSFDNALLALERPVGKGTVDNLSFSHTDFWVQIHQIPLLCMTREIGGFLGGLIGLVLDVDRGSSGDCVGKFMRVRIRVDITRPLKRCLRVDILGDGTETVMVLRYERLPNHCFRCGMVNHTTTECTDVEPIPITDGKEVPLYGAWLRASVGEDDFSKKDSSTRKEGVIHEVSISKIEAISMQLQSELVVDVENLGKENIIFAANYSMPVLSNVPQQSELPANSGEKQPSLSTINNEVMVEVADELDVFGPLEKPCGPIPSFLVLQPSSDMGSKKATVEPTESIYILNSKLDSTKKWSCSGSNSAVDSIISKQCGKRKEKVVQLADEDRIKKARSLNCGCYQL</sequence>
<dbReference type="InterPro" id="IPR040256">
    <property type="entry name" value="At4g02000-like"/>
</dbReference>
<dbReference type="InterPro" id="IPR025558">
    <property type="entry name" value="DUF4283"/>
</dbReference>
<dbReference type="Proteomes" id="UP000323000">
    <property type="component" value="Chromosome 7"/>
</dbReference>
<comment type="caution">
    <text evidence="3">The sequence shown here is derived from an EMBL/GenBank/DDBJ whole genome shotgun (WGS) entry which is preliminary data.</text>
</comment>
<dbReference type="OrthoDB" id="2219495at2759"/>